<organism evidence="2 3">
    <name type="scientific">Tagetes erecta</name>
    <name type="common">African marigold</name>
    <dbReference type="NCBI Taxonomy" id="13708"/>
    <lineage>
        <taxon>Eukaryota</taxon>
        <taxon>Viridiplantae</taxon>
        <taxon>Streptophyta</taxon>
        <taxon>Embryophyta</taxon>
        <taxon>Tracheophyta</taxon>
        <taxon>Spermatophyta</taxon>
        <taxon>Magnoliopsida</taxon>
        <taxon>eudicotyledons</taxon>
        <taxon>Gunneridae</taxon>
        <taxon>Pentapetalae</taxon>
        <taxon>asterids</taxon>
        <taxon>campanulids</taxon>
        <taxon>Asterales</taxon>
        <taxon>Asteraceae</taxon>
        <taxon>Asteroideae</taxon>
        <taxon>Heliantheae alliance</taxon>
        <taxon>Tageteae</taxon>
        <taxon>Tagetes</taxon>
    </lineage>
</organism>
<comment type="caution">
    <text evidence="2">The sequence shown here is derived from an EMBL/GenBank/DDBJ whole genome shotgun (WGS) entry which is preliminary data.</text>
</comment>
<dbReference type="Proteomes" id="UP001229421">
    <property type="component" value="Unassembled WGS sequence"/>
</dbReference>
<evidence type="ECO:0000313" key="3">
    <source>
        <dbReference type="Proteomes" id="UP001229421"/>
    </source>
</evidence>
<gene>
    <name evidence="2" type="ORF">QVD17_16363</name>
</gene>
<accession>A0AAD8KV14</accession>
<sequence length="79" mass="8435">MNSDGDEEIKRSAPTPVTTTNSSDFLVTPVTTTISGKFPATPIGVGCGDRSRQKFTGDGGDRSRRKFAGVGGGDRSRWW</sequence>
<evidence type="ECO:0000256" key="1">
    <source>
        <dbReference type="SAM" id="MobiDB-lite"/>
    </source>
</evidence>
<name>A0AAD8KV14_TARER</name>
<reference evidence="2" key="1">
    <citation type="journal article" date="2023" name="bioRxiv">
        <title>Improved chromosome-level genome assembly for marigold (Tagetes erecta).</title>
        <authorList>
            <person name="Jiang F."/>
            <person name="Yuan L."/>
            <person name="Wang S."/>
            <person name="Wang H."/>
            <person name="Xu D."/>
            <person name="Wang A."/>
            <person name="Fan W."/>
        </authorList>
    </citation>
    <scope>NUCLEOTIDE SEQUENCE</scope>
    <source>
        <strain evidence="2">WSJ</strain>
        <tissue evidence="2">Leaf</tissue>
    </source>
</reference>
<feature type="region of interest" description="Disordered" evidence="1">
    <location>
        <begin position="1"/>
        <end position="79"/>
    </location>
</feature>
<protein>
    <submittedName>
        <fullName evidence="2">Uncharacterized protein</fullName>
    </submittedName>
</protein>
<keyword evidence="3" id="KW-1185">Reference proteome</keyword>
<dbReference type="EMBL" id="JAUHHV010000004">
    <property type="protein sequence ID" value="KAK1427671.1"/>
    <property type="molecule type" value="Genomic_DNA"/>
</dbReference>
<feature type="compositionally biased region" description="Polar residues" evidence="1">
    <location>
        <begin position="15"/>
        <end position="35"/>
    </location>
</feature>
<proteinExistence type="predicted"/>
<dbReference type="AlphaFoldDB" id="A0AAD8KV14"/>
<evidence type="ECO:0000313" key="2">
    <source>
        <dbReference type="EMBL" id="KAK1427671.1"/>
    </source>
</evidence>